<reference evidence="2" key="1">
    <citation type="submission" date="2021-11" db="EMBL/GenBank/DDBJ databases">
        <title>BS-T2-15 a new species belonging to the Comamonadaceae family isolated from the soil of a French oak forest.</title>
        <authorList>
            <person name="Mieszkin S."/>
            <person name="Alain K."/>
        </authorList>
    </citation>
    <scope>NUCLEOTIDE SEQUENCE</scope>
    <source>
        <strain evidence="2">BS-T2-15</strain>
    </source>
</reference>
<dbReference type="Gene3D" id="1.10.3210.10">
    <property type="entry name" value="Hypothetical protein af1432"/>
    <property type="match status" value="1"/>
</dbReference>
<dbReference type="PANTHER" id="PTHR43155:SF2">
    <property type="entry name" value="CYCLIC DI-GMP PHOSPHODIESTERASE PA4108"/>
    <property type="match status" value="1"/>
</dbReference>
<keyword evidence="3" id="KW-1185">Reference proteome</keyword>
<proteinExistence type="predicted"/>
<dbReference type="Proteomes" id="UP001139353">
    <property type="component" value="Unassembled WGS sequence"/>
</dbReference>
<organism evidence="2 3">
    <name type="scientific">Scleromatobacter humisilvae</name>
    <dbReference type="NCBI Taxonomy" id="2897159"/>
    <lineage>
        <taxon>Bacteria</taxon>
        <taxon>Pseudomonadati</taxon>
        <taxon>Pseudomonadota</taxon>
        <taxon>Betaproteobacteria</taxon>
        <taxon>Burkholderiales</taxon>
        <taxon>Sphaerotilaceae</taxon>
        <taxon>Scleromatobacter</taxon>
    </lineage>
</organism>
<gene>
    <name evidence="2" type="ORF">LPC04_00205</name>
</gene>
<accession>A0A9X2C0P4</accession>
<evidence type="ECO:0000256" key="1">
    <source>
        <dbReference type="SAM" id="MobiDB-lite"/>
    </source>
</evidence>
<name>A0A9X2C0P4_9BURK</name>
<protein>
    <recommendedName>
        <fullName evidence="4">HD-GYP domain-containing protein</fullName>
    </recommendedName>
</protein>
<feature type="region of interest" description="Disordered" evidence="1">
    <location>
        <begin position="340"/>
        <end position="370"/>
    </location>
</feature>
<comment type="caution">
    <text evidence="2">The sequence shown here is derived from an EMBL/GenBank/DDBJ whole genome shotgun (WGS) entry which is preliminary data.</text>
</comment>
<dbReference type="EMBL" id="JAJLJH010000001">
    <property type="protein sequence ID" value="MCK9684125.1"/>
    <property type="molecule type" value="Genomic_DNA"/>
</dbReference>
<dbReference type="RefSeq" id="WP_275680158.1">
    <property type="nucleotide sequence ID" value="NZ_JAJLJH010000001.1"/>
</dbReference>
<dbReference type="PANTHER" id="PTHR43155">
    <property type="entry name" value="CYCLIC DI-GMP PHOSPHODIESTERASE PA4108-RELATED"/>
    <property type="match status" value="1"/>
</dbReference>
<evidence type="ECO:0000313" key="3">
    <source>
        <dbReference type="Proteomes" id="UP001139353"/>
    </source>
</evidence>
<dbReference type="SUPFAM" id="SSF109604">
    <property type="entry name" value="HD-domain/PDEase-like"/>
    <property type="match status" value="1"/>
</dbReference>
<dbReference type="AlphaFoldDB" id="A0A9X2C0P4"/>
<sequence>MELCPLTRVQHRIRIGSPLPFSIRDASSQLLLAKDAVVSDAHELEALVERGACVDVDELRDAIATTPPEQLPASWRRLAETLAGVLARMPAPDAPDALADAAAELAALAEREPDLAIFLLVRPDDADHAPYGVVRSLHAAAAAYLIALRLEWPRERRLTLVKAAFTMNLGMLELQERMANLARLPNPQQRQAVQTHPTTSLATLKASGVTDPEWLQAVEHHHERPGGGGYPAGVTEVGEMANALRTVDVYTAKLAGRSGRDSLPPPRAARDLLVVERGNPFALALITEFGVHPPGSLVRLFSGEVAVVVRRTADSSAPQVAVLSGRRGEPLDEPLMIEASGRDRGIAGPAETKGLRTRISPERLYRQSTS</sequence>
<feature type="compositionally biased region" description="Basic and acidic residues" evidence="1">
    <location>
        <begin position="359"/>
        <end position="370"/>
    </location>
</feature>
<evidence type="ECO:0008006" key="4">
    <source>
        <dbReference type="Google" id="ProtNLM"/>
    </source>
</evidence>
<dbReference type="Pfam" id="PF13487">
    <property type="entry name" value="HD_5"/>
    <property type="match status" value="1"/>
</dbReference>
<evidence type="ECO:0000313" key="2">
    <source>
        <dbReference type="EMBL" id="MCK9684125.1"/>
    </source>
</evidence>